<keyword evidence="1" id="KW-0732">Signal</keyword>
<protein>
    <submittedName>
        <fullName evidence="2">Uncharacterized protein</fullName>
    </submittedName>
</protein>
<feature type="signal peptide" evidence="1">
    <location>
        <begin position="1"/>
        <end position="18"/>
    </location>
</feature>
<sequence>MFSSTILTMLVAAGSAYAAVIQGEWGIRADFTKCDFEPLEVFLRTDMETTQSSPSAGIVDFKIPSPFNGTLILMAEGSASLVSYPPQEIDIEIFPEPTLVGGVWGNATISPPAVGIIPVGYINQVYWNTDPGNILFPDPDRDVWLWTTSDGGSLQVFYCAPPEAGGPIA</sequence>
<dbReference type="AlphaFoldDB" id="A0A2P5I7Q7"/>
<dbReference type="InParanoid" id="A0A2P5I7Q7"/>
<dbReference type="OrthoDB" id="5187219at2759"/>
<evidence type="ECO:0000313" key="2">
    <source>
        <dbReference type="EMBL" id="POS78544.1"/>
    </source>
</evidence>
<organism evidence="2 3">
    <name type="scientific">Diaporthe helianthi</name>
    <dbReference type="NCBI Taxonomy" id="158607"/>
    <lineage>
        <taxon>Eukaryota</taxon>
        <taxon>Fungi</taxon>
        <taxon>Dikarya</taxon>
        <taxon>Ascomycota</taxon>
        <taxon>Pezizomycotina</taxon>
        <taxon>Sordariomycetes</taxon>
        <taxon>Sordariomycetidae</taxon>
        <taxon>Diaporthales</taxon>
        <taxon>Diaporthaceae</taxon>
        <taxon>Diaporthe</taxon>
    </lineage>
</organism>
<dbReference type="EMBL" id="MAVT02000178">
    <property type="protein sequence ID" value="POS78544.1"/>
    <property type="molecule type" value="Genomic_DNA"/>
</dbReference>
<name>A0A2P5I7Q7_DIAHE</name>
<feature type="chain" id="PRO_5015181112" evidence="1">
    <location>
        <begin position="19"/>
        <end position="169"/>
    </location>
</feature>
<accession>A0A2P5I7Q7</accession>
<proteinExistence type="predicted"/>
<dbReference type="Proteomes" id="UP000094444">
    <property type="component" value="Unassembled WGS sequence"/>
</dbReference>
<keyword evidence="3" id="KW-1185">Reference proteome</keyword>
<evidence type="ECO:0000313" key="3">
    <source>
        <dbReference type="Proteomes" id="UP000094444"/>
    </source>
</evidence>
<reference evidence="2" key="1">
    <citation type="submission" date="2017-09" db="EMBL/GenBank/DDBJ databases">
        <title>Polyketide synthases of a Diaporthe helianthi virulent isolate.</title>
        <authorList>
            <person name="Baroncelli R."/>
        </authorList>
    </citation>
    <scope>NUCLEOTIDE SEQUENCE [LARGE SCALE GENOMIC DNA]</scope>
    <source>
        <strain evidence="2">7/96</strain>
    </source>
</reference>
<gene>
    <name evidence="2" type="ORF">DHEL01_v203076</name>
</gene>
<comment type="caution">
    <text evidence="2">The sequence shown here is derived from an EMBL/GenBank/DDBJ whole genome shotgun (WGS) entry which is preliminary data.</text>
</comment>
<evidence type="ECO:0000256" key="1">
    <source>
        <dbReference type="SAM" id="SignalP"/>
    </source>
</evidence>